<evidence type="ECO:0000313" key="3">
    <source>
        <dbReference type="Proteomes" id="UP000299102"/>
    </source>
</evidence>
<dbReference type="Proteomes" id="UP000299102">
    <property type="component" value="Unassembled WGS sequence"/>
</dbReference>
<proteinExistence type="predicted"/>
<dbReference type="AlphaFoldDB" id="A0A4C1VUT2"/>
<evidence type="ECO:0000313" key="2">
    <source>
        <dbReference type="EMBL" id="GBP42290.1"/>
    </source>
</evidence>
<name>A0A4C1VUT2_EUMVA</name>
<feature type="compositionally biased region" description="Polar residues" evidence="1">
    <location>
        <begin position="102"/>
        <end position="111"/>
    </location>
</feature>
<keyword evidence="3" id="KW-1185">Reference proteome</keyword>
<reference evidence="2 3" key="1">
    <citation type="journal article" date="2019" name="Commun. Biol.">
        <title>The bagworm genome reveals a unique fibroin gene that provides high tensile strength.</title>
        <authorList>
            <person name="Kono N."/>
            <person name="Nakamura H."/>
            <person name="Ohtoshi R."/>
            <person name="Tomita M."/>
            <person name="Numata K."/>
            <person name="Arakawa K."/>
        </authorList>
    </citation>
    <scope>NUCLEOTIDE SEQUENCE [LARGE SCALE GENOMIC DNA]</scope>
</reference>
<comment type="caution">
    <text evidence="2">The sequence shown here is derived from an EMBL/GenBank/DDBJ whole genome shotgun (WGS) entry which is preliminary data.</text>
</comment>
<dbReference type="OrthoDB" id="16464at2759"/>
<organism evidence="2 3">
    <name type="scientific">Eumeta variegata</name>
    <name type="common">Bagworm moth</name>
    <name type="synonym">Eumeta japonica</name>
    <dbReference type="NCBI Taxonomy" id="151549"/>
    <lineage>
        <taxon>Eukaryota</taxon>
        <taxon>Metazoa</taxon>
        <taxon>Ecdysozoa</taxon>
        <taxon>Arthropoda</taxon>
        <taxon>Hexapoda</taxon>
        <taxon>Insecta</taxon>
        <taxon>Pterygota</taxon>
        <taxon>Neoptera</taxon>
        <taxon>Endopterygota</taxon>
        <taxon>Lepidoptera</taxon>
        <taxon>Glossata</taxon>
        <taxon>Ditrysia</taxon>
        <taxon>Tineoidea</taxon>
        <taxon>Psychidae</taxon>
        <taxon>Oiketicinae</taxon>
        <taxon>Eumeta</taxon>
    </lineage>
</organism>
<accession>A0A4C1VUT2</accession>
<protein>
    <submittedName>
        <fullName evidence="2">Uncharacterized protein</fullName>
    </submittedName>
</protein>
<evidence type="ECO:0000256" key="1">
    <source>
        <dbReference type="SAM" id="MobiDB-lite"/>
    </source>
</evidence>
<dbReference type="EMBL" id="BGZK01000415">
    <property type="protein sequence ID" value="GBP42290.1"/>
    <property type="molecule type" value="Genomic_DNA"/>
</dbReference>
<sequence length="111" mass="12113">MDTARADPISGSMEARRGAAVSADAARTCAAVRPPLVFFADRFAFSQAHPQEIVDSHIHQGARSVKTTNTTSLSGPLSCNGQRVTKTFLRQPQTTTDRHVCQMSQTNHHQH</sequence>
<feature type="region of interest" description="Disordered" evidence="1">
    <location>
        <begin position="92"/>
        <end position="111"/>
    </location>
</feature>
<gene>
    <name evidence="2" type="ORF">EVAR_16386_1</name>
</gene>